<keyword evidence="2" id="KW-1185">Reference proteome</keyword>
<proteinExistence type="predicted"/>
<protein>
    <recommendedName>
        <fullName evidence="3">LCCL domain-containing protein</fullName>
    </recommendedName>
</protein>
<organism evidence="1 2">
    <name type="scientific">Colletotrichum asianum</name>
    <dbReference type="NCBI Taxonomy" id="702518"/>
    <lineage>
        <taxon>Eukaryota</taxon>
        <taxon>Fungi</taxon>
        <taxon>Dikarya</taxon>
        <taxon>Ascomycota</taxon>
        <taxon>Pezizomycotina</taxon>
        <taxon>Sordariomycetes</taxon>
        <taxon>Hypocreomycetidae</taxon>
        <taxon>Glomerellales</taxon>
        <taxon>Glomerellaceae</taxon>
        <taxon>Colletotrichum</taxon>
        <taxon>Colletotrichum gloeosporioides species complex</taxon>
    </lineage>
</organism>
<comment type="caution">
    <text evidence="1">The sequence shown here is derived from an EMBL/GenBank/DDBJ whole genome shotgun (WGS) entry which is preliminary data.</text>
</comment>
<name>A0A8H3ZQ46_9PEZI</name>
<evidence type="ECO:0000313" key="2">
    <source>
        <dbReference type="Proteomes" id="UP000434172"/>
    </source>
</evidence>
<dbReference type="Proteomes" id="UP000434172">
    <property type="component" value="Unassembled WGS sequence"/>
</dbReference>
<dbReference type="PANTHER" id="PTHR38115">
    <property type="entry name" value="LIPOCALIN-LIKE DOMAIN-CONTAINING PROTEIN"/>
    <property type="match status" value="1"/>
</dbReference>
<dbReference type="OrthoDB" id="425354at2759"/>
<dbReference type="EMBL" id="WOWK01000018">
    <property type="protein sequence ID" value="KAF0328284.1"/>
    <property type="molecule type" value="Genomic_DNA"/>
</dbReference>
<gene>
    <name evidence="1" type="ORF">GQ607_004436</name>
</gene>
<reference evidence="1 2" key="1">
    <citation type="submission" date="2019-12" db="EMBL/GenBank/DDBJ databases">
        <title>A genome sequence resource for the geographically widespread anthracnose pathogen Colletotrichum asianum.</title>
        <authorList>
            <person name="Meng Y."/>
        </authorList>
    </citation>
    <scope>NUCLEOTIDE SEQUENCE [LARGE SCALE GENOMIC DNA]</scope>
    <source>
        <strain evidence="1 2">ICMP 18580</strain>
    </source>
</reference>
<dbReference type="AlphaFoldDB" id="A0A8H3ZQ46"/>
<evidence type="ECO:0000313" key="1">
    <source>
        <dbReference type="EMBL" id="KAF0328284.1"/>
    </source>
</evidence>
<dbReference type="PANTHER" id="PTHR38115:SF1">
    <property type="entry name" value="LIPOCALIN-LIKE DOMAIN-CONTAINING PROTEIN"/>
    <property type="match status" value="1"/>
</dbReference>
<sequence>MAAPGTKTIRNLNGTWIVNRSLSDDLSDTLAMQGLSWITRKVLTSGGISLSITQNSLTSEDSGDDPIFSIHQEQTVTPGNFKSEDNYVLDGVDRDQKTQAFGALVTNVKFVSIDKVQCGDLGRRLRESGVTEVIEEFSTSKKGAWSTLTTWALEDVDSRRRLTQSSTTEKNGKSVTARLVYDFAN</sequence>
<evidence type="ECO:0008006" key="3">
    <source>
        <dbReference type="Google" id="ProtNLM"/>
    </source>
</evidence>
<accession>A0A8H3ZQ46</accession>
<dbReference type="InterPro" id="IPR053037">
    <property type="entry name" value="Pericyclase_pydY-like"/>
</dbReference>